<evidence type="ECO:0000313" key="2">
    <source>
        <dbReference type="EMBL" id="KAJ1081892.1"/>
    </source>
</evidence>
<name>A0AAV7KT48_PLEWA</name>
<dbReference type="Proteomes" id="UP001066276">
    <property type="component" value="Chromosome 12"/>
</dbReference>
<keyword evidence="3" id="KW-1185">Reference proteome</keyword>
<evidence type="ECO:0000313" key="3">
    <source>
        <dbReference type="Proteomes" id="UP001066276"/>
    </source>
</evidence>
<feature type="region of interest" description="Disordered" evidence="1">
    <location>
        <begin position="1"/>
        <end position="27"/>
    </location>
</feature>
<feature type="compositionally biased region" description="Polar residues" evidence="1">
    <location>
        <begin position="7"/>
        <end position="27"/>
    </location>
</feature>
<dbReference type="EMBL" id="JANPWB010000016">
    <property type="protein sequence ID" value="KAJ1081892.1"/>
    <property type="molecule type" value="Genomic_DNA"/>
</dbReference>
<evidence type="ECO:0000256" key="1">
    <source>
        <dbReference type="SAM" id="MobiDB-lite"/>
    </source>
</evidence>
<proteinExistence type="predicted"/>
<comment type="caution">
    <text evidence="2">The sequence shown here is derived from an EMBL/GenBank/DDBJ whole genome shotgun (WGS) entry which is preliminary data.</text>
</comment>
<reference evidence="2" key="1">
    <citation type="journal article" date="2022" name="bioRxiv">
        <title>Sequencing and chromosome-scale assembly of the giantPleurodeles waltlgenome.</title>
        <authorList>
            <person name="Brown T."/>
            <person name="Elewa A."/>
            <person name="Iarovenko S."/>
            <person name="Subramanian E."/>
            <person name="Araus A.J."/>
            <person name="Petzold A."/>
            <person name="Susuki M."/>
            <person name="Suzuki K.-i.T."/>
            <person name="Hayashi T."/>
            <person name="Toyoda A."/>
            <person name="Oliveira C."/>
            <person name="Osipova E."/>
            <person name="Leigh N.D."/>
            <person name="Simon A."/>
            <person name="Yun M.H."/>
        </authorList>
    </citation>
    <scope>NUCLEOTIDE SEQUENCE</scope>
    <source>
        <strain evidence="2">20211129_DDA</strain>
        <tissue evidence="2">Liver</tissue>
    </source>
</reference>
<accession>A0AAV7KT48</accession>
<sequence length="206" mass="22553">MAELWHSSPQAAWIQSPNNPTLSQTNPDVASWRRLDNAWKLHTHILDRPIKADVRMVARSAAEETIAEAHDSTKEGTTAAQKARKKGFITAAQKATEEGAIKAQEGKDDGILALGRGDRTAVENPICGISCLRDNAKRQRLLQDLDPEFPGSAVPAKGRKLLPWWEKNGRAKGCKSGKSNSNSIVMGIDWCLGTKNMRRNGTCTRG</sequence>
<gene>
    <name evidence="2" type="ORF">NDU88_002064</name>
</gene>
<organism evidence="2 3">
    <name type="scientific">Pleurodeles waltl</name>
    <name type="common">Iberian ribbed newt</name>
    <dbReference type="NCBI Taxonomy" id="8319"/>
    <lineage>
        <taxon>Eukaryota</taxon>
        <taxon>Metazoa</taxon>
        <taxon>Chordata</taxon>
        <taxon>Craniata</taxon>
        <taxon>Vertebrata</taxon>
        <taxon>Euteleostomi</taxon>
        <taxon>Amphibia</taxon>
        <taxon>Batrachia</taxon>
        <taxon>Caudata</taxon>
        <taxon>Salamandroidea</taxon>
        <taxon>Salamandridae</taxon>
        <taxon>Pleurodelinae</taxon>
        <taxon>Pleurodeles</taxon>
    </lineage>
</organism>
<protein>
    <submittedName>
        <fullName evidence="2">Uncharacterized protein</fullName>
    </submittedName>
</protein>
<dbReference type="AlphaFoldDB" id="A0AAV7KT48"/>